<name>D9R4P5_LACSW</name>
<keyword evidence="6 9" id="KW-1133">Transmembrane helix</keyword>
<protein>
    <recommendedName>
        <fullName evidence="9 10">Multifunctional fusion protein</fullName>
    </recommendedName>
    <domain>
        <recommendedName>
            <fullName evidence="9">Protein translocase subunit SecD</fullName>
        </recommendedName>
    </domain>
    <domain>
        <recommendedName>
            <fullName evidence="10">Protein-export membrane protein SecF</fullName>
        </recommendedName>
    </domain>
</protein>
<dbReference type="Proteomes" id="UP000001662">
    <property type="component" value="Chromosome"/>
</dbReference>
<keyword evidence="7 9" id="KW-0811">Translocation</keyword>
<dbReference type="eggNOG" id="COG0342">
    <property type="taxonomic scope" value="Bacteria"/>
</dbReference>
<dbReference type="PANTHER" id="PTHR30081">
    <property type="entry name" value="PROTEIN-EXPORT MEMBRANE PROTEIN SEC"/>
    <property type="match status" value="1"/>
</dbReference>
<evidence type="ECO:0000256" key="4">
    <source>
        <dbReference type="ARBA" id="ARBA00022692"/>
    </source>
</evidence>
<evidence type="ECO:0000256" key="9">
    <source>
        <dbReference type="HAMAP-Rule" id="MF_01463"/>
    </source>
</evidence>
<dbReference type="InterPro" id="IPR048631">
    <property type="entry name" value="SecD_1st"/>
</dbReference>
<accession>D9R4P5</accession>
<dbReference type="GO" id="GO:0005886">
    <property type="term" value="C:plasma membrane"/>
    <property type="evidence" value="ECO:0007669"/>
    <property type="project" value="UniProtKB-SubCell"/>
</dbReference>
<dbReference type="eggNOG" id="COG0341">
    <property type="taxonomic scope" value="Bacteria"/>
</dbReference>
<organism evidence="14 15">
    <name type="scientific">Lacrimispora saccharolytica (strain ATCC 35040 / DSM 2544 / NRCC 2533 / WM1)</name>
    <name type="common">Clostridium saccharolyticum</name>
    <dbReference type="NCBI Taxonomy" id="610130"/>
    <lineage>
        <taxon>Bacteria</taxon>
        <taxon>Bacillati</taxon>
        <taxon>Bacillota</taxon>
        <taxon>Clostridia</taxon>
        <taxon>Lachnospirales</taxon>
        <taxon>Lachnospiraceae</taxon>
        <taxon>Lacrimispora</taxon>
    </lineage>
</organism>
<dbReference type="InterPro" id="IPR005791">
    <property type="entry name" value="SecD"/>
</dbReference>
<evidence type="ECO:0000256" key="10">
    <source>
        <dbReference type="HAMAP-Rule" id="MF_01464"/>
    </source>
</evidence>
<evidence type="ECO:0000313" key="14">
    <source>
        <dbReference type="EMBL" id="ADL03229.1"/>
    </source>
</evidence>
<dbReference type="SUPFAM" id="SSF82866">
    <property type="entry name" value="Multidrug efflux transporter AcrB transmembrane domain"/>
    <property type="match status" value="2"/>
</dbReference>
<comment type="subcellular location">
    <subcellularLocation>
        <location evidence="1 9">Cell membrane</location>
        <topology evidence="1 9">Multi-pass membrane protein</topology>
    </subcellularLocation>
</comment>
<evidence type="ECO:0000256" key="2">
    <source>
        <dbReference type="ARBA" id="ARBA00022448"/>
    </source>
</evidence>
<dbReference type="GO" id="GO:0043952">
    <property type="term" value="P:protein transport by the Sec complex"/>
    <property type="evidence" value="ECO:0007669"/>
    <property type="project" value="UniProtKB-UniRule"/>
</dbReference>
<dbReference type="Pfam" id="PF21760">
    <property type="entry name" value="SecD_1st"/>
    <property type="match status" value="1"/>
</dbReference>
<comment type="similarity">
    <text evidence="10">Belongs to the SecD/SecF family. SecF subfamily.</text>
</comment>
<comment type="subunit">
    <text evidence="9">Forms a complex with SecF. Part of the essential Sec protein translocation apparatus which comprises SecA, SecYEG and auxiliary proteins SecDF. Other proteins may also be involved.</text>
</comment>
<dbReference type="Gene3D" id="1.20.1640.10">
    <property type="entry name" value="Multidrug efflux transporter AcrB transmembrane domain"/>
    <property type="match status" value="2"/>
</dbReference>
<comment type="function">
    <text evidence="9">Part of the Sec protein translocase complex. Interacts with the SecYEG preprotein conducting channel. SecDF uses the proton motive force (PMF) to complete protein translocation after the ATP-dependent function of SecA.</text>
</comment>
<evidence type="ECO:0000256" key="6">
    <source>
        <dbReference type="ARBA" id="ARBA00022989"/>
    </source>
</evidence>
<feature type="domain" description="SecDF P1 head subdomain" evidence="13">
    <location>
        <begin position="150"/>
        <end position="247"/>
    </location>
</feature>
<proteinExistence type="inferred from homology"/>
<comment type="subunit">
    <text evidence="10">Forms a complex with SecD. Part of the essential Sec protein translocation apparatus which comprises SecA, SecYEG and auxiliary proteins SecDF. Other proteins may also be involved.</text>
</comment>
<dbReference type="InterPro" id="IPR005665">
    <property type="entry name" value="SecF_bac"/>
</dbReference>
<dbReference type="InterPro" id="IPR055344">
    <property type="entry name" value="SecD_SecF_C_bact"/>
</dbReference>
<dbReference type="GO" id="GO:0065002">
    <property type="term" value="P:intracellular protein transmembrane transport"/>
    <property type="evidence" value="ECO:0007669"/>
    <property type="project" value="UniProtKB-UniRule"/>
</dbReference>
<evidence type="ECO:0000259" key="13">
    <source>
        <dbReference type="Pfam" id="PF22599"/>
    </source>
</evidence>
<dbReference type="HAMAP" id="MF_01463_B">
    <property type="entry name" value="SecD_B"/>
    <property type="match status" value="1"/>
</dbReference>
<feature type="transmembrane region" description="Helical" evidence="9">
    <location>
        <begin position="320"/>
        <end position="344"/>
    </location>
</feature>
<feature type="transmembrane region" description="Helical" evidence="9">
    <location>
        <begin position="627"/>
        <end position="648"/>
    </location>
</feature>
<keyword evidence="8 9" id="KW-0472">Membrane</keyword>
<dbReference type="AlphaFoldDB" id="D9R4P5"/>
<evidence type="ECO:0000256" key="1">
    <source>
        <dbReference type="ARBA" id="ARBA00004651"/>
    </source>
</evidence>
<feature type="transmembrane region" description="Helical" evidence="9">
    <location>
        <begin position="365"/>
        <end position="385"/>
    </location>
</feature>
<dbReference type="HOGENOM" id="CLU_007894_3_0_9"/>
<comment type="caution">
    <text evidence="9">Lacks conserved residue(s) required for the propagation of feature annotation.</text>
</comment>
<dbReference type="PRINTS" id="PR01755">
    <property type="entry name" value="SECFTRNLCASE"/>
</dbReference>
<dbReference type="GO" id="GO:0006605">
    <property type="term" value="P:protein targeting"/>
    <property type="evidence" value="ECO:0007669"/>
    <property type="project" value="UniProtKB-UniRule"/>
</dbReference>
<evidence type="ECO:0000313" key="15">
    <source>
        <dbReference type="Proteomes" id="UP000001662"/>
    </source>
</evidence>
<feature type="transmembrane region" description="Helical" evidence="9">
    <location>
        <begin position="297"/>
        <end position="314"/>
    </location>
</feature>
<dbReference type="KEGG" id="csh:Closa_0601"/>
<sequence>MAKSHGQGRGTIRRVFFFMTQKHGKEQERRRVMKSNKGKGLLGLIVSLALVGLFAYFGYTTMSDIKLGLDLAGGVSITYQAKEENPSAEDMKDTIYKLQQRVQNYSTEAEVYQEGNNRINVDIPGVSDANTILEELGKPGSLIFADETGKTILNGNQVATAKPVITENNGIKEYMVDLTFTEEGKNLFADVTTKNVGKRIAIIYDGKMYSNPVVREAITQGQCQISGMTSYEEAETLASTIRIGSLSLELEELRSNVVGAKLGQEAITTSLKAGAIGFAILAVFMVVVYLIPGIASVIALSIYVGIILVLLSAFEVTLTLPGVAGIILSVGMAVDANVIIFTRIKEEIGYGKTVKSAIQAGFNKALSAIIDGNVTTLIAAGVLFWRGSGTVKGFASTLAIGIVLSMITALFITKFVLNMLFHLGFEDPKYYGIKKAGKVIRFLSKKKLWFAGSLLVIVVGLAFLGVNKSQTGSILNYSMEFKGGTSTNVTFNEDMSLEKISSEVVPVVEGITKDADVQTQKVAGTNEVIIKTRTLTVDEREALNKAMVDHFGVESEKITAESISGAISQEMKRDAMIAVIIATICMLLYIWFRFKDIRFAGSAVLALVHDVLIVLTFYALLKWSVGSTFIACMLTIVGYSINATIVIFDRIREYLKTQVKLGLEEVVNLSISQTLTRSINTSLTTFIMVFVLYILGVSSIREFALPLMVGIVCGTYSSVCITGSLWYVMTVQKKGKKETAKVTANHGKKS</sequence>
<feature type="domain" description="Protein export membrane protein SecD/SecF C-terminal" evidence="11">
    <location>
        <begin position="249"/>
        <end position="419"/>
    </location>
</feature>
<keyword evidence="2 9" id="KW-0813">Transport</keyword>
<dbReference type="STRING" id="610130.Closa_0601"/>
<dbReference type="HAMAP" id="MF_01464_B">
    <property type="entry name" value="SecF_B"/>
    <property type="match status" value="1"/>
</dbReference>
<keyword evidence="3 9" id="KW-1003">Cell membrane</keyword>
<dbReference type="InterPro" id="IPR048634">
    <property type="entry name" value="SecD_SecF_C"/>
</dbReference>
<dbReference type="InterPro" id="IPR022813">
    <property type="entry name" value="SecD/SecF_arch_bac"/>
</dbReference>
<evidence type="ECO:0000256" key="7">
    <source>
        <dbReference type="ARBA" id="ARBA00023010"/>
    </source>
</evidence>
<feature type="transmembrane region" description="Helical" evidence="9">
    <location>
        <begin position="40"/>
        <end position="59"/>
    </location>
</feature>
<feature type="domain" description="Protein export membrane protein SecD/SecF C-terminal" evidence="11">
    <location>
        <begin position="546"/>
        <end position="729"/>
    </location>
</feature>
<dbReference type="EMBL" id="CP002109">
    <property type="protein sequence ID" value="ADL03229.1"/>
    <property type="molecule type" value="Genomic_DNA"/>
</dbReference>
<dbReference type="Pfam" id="PF07549">
    <property type="entry name" value="Sec_GG"/>
    <property type="match status" value="1"/>
</dbReference>
<feature type="domain" description="Protein translocase subunit SecDF P1" evidence="12">
    <location>
        <begin position="92"/>
        <end position="147"/>
    </location>
</feature>
<keyword evidence="5 9" id="KW-0653">Protein transport</keyword>
<dbReference type="Pfam" id="PF22599">
    <property type="entry name" value="SecDF_P1_head"/>
    <property type="match status" value="1"/>
</dbReference>
<dbReference type="NCBIfam" id="TIGR01129">
    <property type="entry name" value="secD"/>
    <property type="match status" value="1"/>
</dbReference>
<dbReference type="InterPro" id="IPR022646">
    <property type="entry name" value="SecD/SecF_CS"/>
</dbReference>
<dbReference type="InterPro" id="IPR054384">
    <property type="entry name" value="SecDF_P1_head"/>
</dbReference>
<evidence type="ECO:0000256" key="3">
    <source>
        <dbReference type="ARBA" id="ARBA00022475"/>
    </source>
</evidence>
<dbReference type="Gene3D" id="3.30.1360.200">
    <property type="match status" value="1"/>
</dbReference>
<feature type="transmembrane region" description="Helical" evidence="9">
    <location>
        <begin position="448"/>
        <end position="466"/>
    </location>
</feature>
<evidence type="ECO:0000256" key="5">
    <source>
        <dbReference type="ARBA" id="ARBA00022927"/>
    </source>
</evidence>
<dbReference type="InterPro" id="IPR022645">
    <property type="entry name" value="SecD/SecF_bac"/>
</dbReference>
<feature type="transmembrane region" description="Helical" evidence="9">
    <location>
        <begin position="575"/>
        <end position="592"/>
    </location>
</feature>
<keyword evidence="15" id="KW-1185">Reference proteome</keyword>
<reference evidence="14" key="1">
    <citation type="submission" date="2010-07" db="EMBL/GenBank/DDBJ databases">
        <title>Complete sequence of Clostridium saccharolyticum WM1.</title>
        <authorList>
            <consortium name="US DOE Joint Genome Institute"/>
            <person name="Lucas S."/>
            <person name="Copeland A."/>
            <person name="Lapidus A."/>
            <person name="Cheng J.-F."/>
            <person name="Bruce D."/>
            <person name="Goodwin L."/>
            <person name="Pitluck S."/>
            <person name="Chertkov O."/>
            <person name="Detter J.C."/>
            <person name="Han C."/>
            <person name="Tapia R."/>
            <person name="Land M."/>
            <person name="Hauser L."/>
            <person name="Chang Y.-J."/>
            <person name="Jeffries C."/>
            <person name="Kyrpides N."/>
            <person name="Ivanova N."/>
            <person name="Mikhailova N."/>
            <person name="Mouttaki H."/>
            <person name="Lin L."/>
            <person name="Zhou J."/>
            <person name="Hemme C.L."/>
            <person name="Woyke T."/>
        </authorList>
    </citation>
    <scope>NUCLEOTIDE SEQUENCE [LARGE SCALE GENOMIC DNA]</scope>
    <source>
        <strain evidence="14">WM1</strain>
    </source>
</reference>
<dbReference type="NCBIfam" id="TIGR00966">
    <property type="entry name" value="transloc_SecF"/>
    <property type="match status" value="1"/>
</dbReference>
<dbReference type="Pfam" id="PF02355">
    <property type="entry name" value="SecD_SecF_C"/>
    <property type="match status" value="2"/>
</dbReference>
<evidence type="ECO:0000259" key="11">
    <source>
        <dbReference type="Pfam" id="PF02355"/>
    </source>
</evidence>
<feature type="transmembrane region" description="Helical" evidence="9">
    <location>
        <begin position="599"/>
        <end position="621"/>
    </location>
</feature>
<feature type="transmembrane region" description="Helical" evidence="9">
    <location>
        <begin position="679"/>
        <end position="697"/>
    </location>
</feature>
<feature type="transmembrane region" description="Helical" evidence="9">
    <location>
        <begin position="271"/>
        <end position="290"/>
    </location>
</feature>
<comment type="similarity">
    <text evidence="9">Belongs to the SecD/SecF family. SecD subfamily.</text>
</comment>
<evidence type="ECO:0000259" key="12">
    <source>
        <dbReference type="Pfam" id="PF21760"/>
    </source>
</evidence>
<dbReference type="GO" id="GO:0015450">
    <property type="term" value="F:protein-transporting ATPase activity"/>
    <property type="evidence" value="ECO:0007669"/>
    <property type="project" value="InterPro"/>
</dbReference>
<dbReference type="PANTHER" id="PTHR30081:SF1">
    <property type="entry name" value="PROTEIN TRANSLOCASE SUBUNIT SECD"/>
    <property type="match status" value="1"/>
</dbReference>
<feature type="transmembrane region" description="Helical" evidence="9">
    <location>
        <begin position="703"/>
        <end position="728"/>
    </location>
</feature>
<feature type="transmembrane region" description="Helical" evidence="9">
    <location>
        <begin position="397"/>
        <end position="421"/>
    </location>
</feature>
<dbReference type="NCBIfam" id="TIGR00916">
    <property type="entry name" value="2A0604s01"/>
    <property type="match status" value="2"/>
</dbReference>
<keyword evidence="4 9" id="KW-0812">Transmembrane</keyword>
<gene>
    <name evidence="10" type="primary">secF</name>
    <name evidence="9" type="synonym">secD</name>
    <name evidence="14" type="ordered locus">Closa_0601</name>
</gene>
<dbReference type="PaxDb" id="610130-Closa_0601"/>
<evidence type="ECO:0000256" key="8">
    <source>
        <dbReference type="ARBA" id="ARBA00023136"/>
    </source>
</evidence>